<keyword evidence="3 6" id="KW-0597">Phosphoprotein</keyword>
<evidence type="ECO:0000256" key="4">
    <source>
        <dbReference type="ARBA" id="ARBA00022679"/>
    </source>
</evidence>
<dbReference type="AlphaFoldDB" id="I8I068"/>
<dbReference type="SMART" id="SM00448">
    <property type="entry name" value="REC"/>
    <property type="match status" value="1"/>
</dbReference>
<evidence type="ECO:0000256" key="6">
    <source>
        <dbReference type="PROSITE-ProRule" id="PRU00169"/>
    </source>
</evidence>
<dbReference type="CDD" id="cd00082">
    <property type="entry name" value="HisKA"/>
    <property type="match status" value="1"/>
</dbReference>
<dbReference type="CDD" id="cd00156">
    <property type="entry name" value="REC"/>
    <property type="match status" value="1"/>
</dbReference>
<dbReference type="PANTHER" id="PTHR43047">
    <property type="entry name" value="TWO-COMPONENT HISTIDINE PROTEIN KINASE"/>
    <property type="match status" value="1"/>
</dbReference>
<dbReference type="SMART" id="SM00387">
    <property type="entry name" value="HATPase_c"/>
    <property type="match status" value="1"/>
</dbReference>
<dbReference type="Proteomes" id="UP000003704">
    <property type="component" value="Unassembled WGS sequence"/>
</dbReference>
<dbReference type="GO" id="GO:0000155">
    <property type="term" value="F:phosphorelay sensor kinase activity"/>
    <property type="evidence" value="ECO:0007669"/>
    <property type="project" value="InterPro"/>
</dbReference>
<feature type="transmembrane region" description="Helical" evidence="7">
    <location>
        <begin position="206"/>
        <end position="229"/>
    </location>
</feature>
<dbReference type="InterPro" id="IPR011006">
    <property type="entry name" value="CheY-like_superfamily"/>
</dbReference>
<comment type="caution">
    <text evidence="10">The sequence shown here is derived from an EMBL/GenBank/DDBJ whole genome shotgun (WGS) entry which is preliminary data.</text>
</comment>
<keyword evidence="11" id="KW-1185">Reference proteome</keyword>
<feature type="domain" description="Response regulatory" evidence="9">
    <location>
        <begin position="530"/>
        <end position="648"/>
    </location>
</feature>
<reference evidence="10 11" key="1">
    <citation type="journal article" date="2012" name="J. Bacteriol.">
        <title>Genome Sequence of n-Alkane-Degrading Hydrocarboniphaga effusa Strain AP103T (ATCC BAA-332T).</title>
        <authorList>
            <person name="Chang H.K."/>
            <person name="Zylstra G.J."/>
            <person name="Chae J.C."/>
        </authorList>
    </citation>
    <scope>NUCLEOTIDE SEQUENCE [LARGE SCALE GENOMIC DNA]</scope>
    <source>
        <strain evidence="10 11">AP103</strain>
    </source>
</reference>
<dbReference type="InterPro" id="IPR004358">
    <property type="entry name" value="Sig_transdc_His_kin-like_C"/>
</dbReference>
<evidence type="ECO:0000256" key="2">
    <source>
        <dbReference type="ARBA" id="ARBA00012438"/>
    </source>
</evidence>
<dbReference type="InterPro" id="IPR036890">
    <property type="entry name" value="HATPase_C_sf"/>
</dbReference>
<feature type="modified residue" description="4-aspartylphosphate" evidence="6">
    <location>
        <position position="580"/>
    </location>
</feature>
<evidence type="ECO:0000256" key="7">
    <source>
        <dbReference type="SAM" id="Phobius"/>
    </source>
</evidence>
<dbReference type="Pfam" id="PF02518">
    <property type="entry name" value="HATPase_c"/>
    <property type="match status" value="1"/>
</dbReference>
<dbReference type="SUPFAM" id="SSF52172">
    <property type="entry name" value="CheY-like"/>
    <property type="match status" value="1"/>
</dbReference>
<comment type="catalytic activity">
    <reaction evidence="1">
        <text>ATP + protein L-histidine = ADP + protein N-phospho-L-histidine.</text>
        <dbReference type="EC" id="2.7.13.3"/>
    </reaction>
</comment>
<dbReference type="InterPro" id="IPR001789">
    <property type="entry name" value="Sig_transdc_resp-reg_receiver"/>
</dbReference>
<dbReference type="PROSITE" id="PS50110">
    <property type="entry name" value="RESPONSE_REGULATORY"/>
    <property type="match status" value="1"/>
</dbReference>
<dbReference type="PROSITE" id="PS50109">
    <property type="entry name" value="HIS_KIN"/>
    <property type="match status" value="1"/>
</dbReference>
<dbReference type="Gene3D" id="3.30.565.10">
    <property type="entry name" value="Histidine kinase-like ATPase, C-terminal domain"/>
    <property type="match status" value="1"/>
</dbReference>
<dbReference type="InterPro" id="IPR003594">
    <property type="entry name" value="HATPase_dom"/>
</dbReference>
<dbReference type="Gene3D" id="3.40.50.2300">
    <property type="match status" value="1"/>
</dbReference>
<dbReference type="OrthoDB" id="9764438at2"/>
<dbReference type="SUPFAM" id="SSF47384">
    <property type="entry name" value="Homodimeric domain of signal transducing histidine kinase"/>
    <property type="match status" value="1"/>
</dbReference>
<name>I8I068_9GAMM</name>
<dbReference type="GO" id="GO:0005886">
    <property type="term" value="C:plasma membrane"/>
    <property type="evidence" value="ECO:0007669"/>
    <property type="project" value="TreeGrafter"/>
</dbReference>
<dbReference type="PRINTS" id="PR00344">
    <property type="entry name" value="BCTRLSENSOR"/>
</dbReference>
<dbReference type="SMART" id="SM00388">
    <property type="entry name" value="HisKA"/>
    <property type="match status" value="1"/>
</dbReference>
<dbReference type="STRING" id="1172194.WQQ_29430"/>
<dbReference type="InterPro" id="IPR003661">
    <property type="entry name" value="HisK_dim/P_dom"/>
</dbReference>
<dbReference type="EC" id="2.7.13.3" evidence="2"/>
<sequence length="659" mass="70721">MFAGHRWGRSGSRHDRLAAIGIGSSLIQNAAVAETFGATVGAGGFGFAKPAALRRQPQNAAPTLGYTRLTLPASVLVSAAIGIAVGFAAQSGRDPGSEAVARARLLASQTAALIAGPLASGDHETVARTVAAINRQPEATRVRVVAPSGELIADAGRLPDQRALQHNAAQASVDTPIYAEHSRRRSVGQVRIELALAPEPVPSTPAWSALAVLGALLLALGSGLMGWLWRRGRKLRAAIEANATAEAGHAEAWPSETGIAMPIDELVQHTLAELAHKNAELEAANAEKTRFLAAASHDLRQPLHALALFSANLREGERDAERLKRIGHVQECVESLDRLFTGMLDVSRLDSGTEHAVPTRFALDGLFVEVSQNFRALAESRGLRLVVRQTPLWVECDRGMLARVLNNLVCNAIRYTQGGGVLLGARCRDGRVRVDVWDTGVGIAPEHQACIFDEFVRLGEVDNGDRGLGLGLATVKRLCRLMRAPLEMRSTPGSGTVFQLHLPRIAPQAIVDAVAAAPATLKTMDLRGQRILVIDDEATILEGMDWLLQSWGCETRTAESADQALRHLDDGYAPDLVIADLRLREGKSGIEAIRSICERYLGRCAPSALLITGESCPQRLREAAHLKLPMLCKPVSPAQLQQAIVDQLQEPRPAMLQVQ</sequence>
<organism evidence="10 11">
    <name type="scientific">Hydrocarboniphaga effusa AP103</name>
    <dbReference type="NCBI Taxonomy" id="1172194"/>
    <lineage>
        <taxon>Bacteria</taxon>
        <taxon>Pseudomonadati</taxon>
        <taxon>Pseudomonadota</taxon>
        <taxon>Gammaproteobacteria</taxon>
        <taxon>Nevskiales</taxon>
        <taxon>Nevskiaceae</taxon>
        <taxon>Hydrocarboniphaga</taxon>
    </lineage>
</organism>
<evidence type="ECO:0000259" key="8">
    <source>
        <dbReference type="PROSITE" id="PS50109"/>
    </source>
</evidence>
<accession>I8I068</accession>
<dbReference type="GO" id="GO:0009927">
    <property type="term" value="F:histidine phosphotransfer kinase activity"/>
    <property type="evidence" value="ECO:0007669"/>
    <property type="project" value="TreeGrafter"/>
</dbReference>
<dbReference type="EMBL" id="AKGD01000002">
    <property type="protein sequence ID" value="EIT69361.1"/>
    <property type="molecule type" value="Genomic_DNA"/>
</dbReference>
<dbReference type="InterPro" id="IPR005467">
    <property type="entry name" value="His_kinase_dom"/>
</dbReference>
<dbReference type="Pfam" id="PF00072">
    <property type="entry name" value="Response_reg"/>
    <property type="match status" value="1"/>
</dbReference>
<evidence type="ECO:0000256" key="1">
    <source>
        <dbReference type="ARBA" id="ARBA00000085"/>
    </source>
</evidence>
<dbReference type="InterPro" id="IPR036097">
    <property type="entry name" value="HisK_dim/P_sf"/>
</dbReference>
<protein>
    <recommendedName>
        <fullName evidence="2">histidine kinase</fullName>
        <ecNumber evidence="2">2.7.13.3</ecNumber>
    </recommendedName>
</protein>
<dbReference type="Gene3D" id="1.10.287.130">
    <property type="match status" value="1"/>
</dbReference>
<evidence type="ECO:0000313" key="11">
    <source>
        <dbReference type="Proteomes" id="UP000003704"/>
    </source>
</evidence>
<evidence type="ECO:0000256" key="5">
    <source>
        <dbReference type="ARBA" id="ARBA00022777"/>
    </source>
</evidence>
<keyword evidence="4" id="KW-0808">Transferase</keyword>
<dbReference type="PANTHER" id="PTHR43047:SF9">
    <property type="entry name" value="HISTIDINE KINASE"/>
    <property type="match status" value="1"/>
</dbReference>
<proteinExistence type="predicted"/>
<feature type="domain" description="Histidine kinase" evidence="8">
    <location>
        <begin position="294"/>
        <end position="506"/>
    </location>
</feature>
<keyword evidence="5" id="KW-0418">Kinase</keyword>
<dbReference type="RefSeq" id="WP_007185884.1">
    <property type="nucleotide sequence ID" value="NZ_AKGD01000002.1"/>
</dbReference>
<keyword evidence="7" id="KW-0812">Transmembrane</keyword>
<dbReference type="SUPFAM" id="SSF55874">
    <property type="entry name" value="ATPase domain of HSP90 chaperone/DNA topoisomerase II/histidine kinase"/>
    <property type="match status" value="1"/>
</dbReference>
<feature type="transmembrane region" description="Helical" evidence="7">
    <location>
        <begin position="69"/>
        <end position="89"/>
    </location>
</feature>
<dbReference type="Pfam" id="PF00512">
    <property type="entry name" value="HisKA"/>
    <property type="match status" value="1"/>
</dbReference>
<evidence type="ECO:0000259" key="9">
    <source>
        <dbReference type="PROSITE" id="PS50110"/>
    </source>
</evidence>
<keyword evidence="7" id="KW-0472">Membrane</keyword>
<evidence type="ECO:0000313" key="10">
    <source>
        <dbReference type="EMBL" id="EIT69361.1"/>
    </source>
</evidence>
<gene>
    <name evidence="10" type="ORF">WQQ_29430</name>
</gene>
<keyword evidence="7" id="KW-1133">Transmembrane helix</keyword>
<evidence type="ECO:0000256" key="3">
    <source>
        <dbReference type="ARBA" id="ARBA00022553"/>
    </source>
</evidence>